<evidence type="ECO:0000259" key="1">
    <source>
        <dbReference type="Pfam" id="PF13173"/>
    </source>
</evidence>
<comment type="caution">
    <text evidence="3">The sequence shown here is derived from an EMBL/GenBank/DDBJ whole genome shotgun (WGS) entry which is preliminary data.</text>
</comment>
<dbReference type="EMBL" id="MHKI01000008">
    <property type="protein sequence ID" value="OGY87495.1"/>
    <property type="molecule type" value="Genomic_DNA"/>
</dbReference>
<reference evidence="3 4" key="1">
    <citation type="journal article" date="2016" name="Nat. Commun.">
        <title>Thousands of microbial genomes shed light on interconnected biogeochemical processes in an aquifer system.</title>
        <authorList>
            <person name="Anantharaman K."/>
            <person name="Brown C.T."/>
            <person name="Hug L.A."/>
            <person name="Sharon I."/>
            <person name="Castelle C.J."/>
            <person name="Probst A.J."/>
            <person name="Thomas B.C."/>
            <person name="Singh A."/>
            <person name="Wilkins M.J."/>
            <person name="Karaoz U."/>
            <person name="Brodie E.L."/>
            <person name="Williams K.H."/>
            <person name="Hubbard S.S."/>
            <person name="Banfield J.F."/>
        </authorList>
    </citation>
    <scope>NUCLEOTIDE SEQUENCE [LARGE SCALE GENOMIC DNA]</scope>
</reference>
<dbReference type="AlphaFoldDB" id="A0A1G2BEM8"/>
<dbReference type="PANTHER" id="PTHR43566">
    <property type="entry name" value="CONSERVED PROTEIN"/>
    <property type="match status" value="1"/>
</dbReference>
<feature type="domain" description="AAA" evidence="1">
    <location>
        <begin position="18"/>
        <end position="148"/>
    </location>
</feature>
<gene>
    <name evidence="3" type="ORF">A2319_03970</name>
</gene>
<dbReference type="Pfam" id="PF13173">
    <property type="entry name" value="AAA_14"/>
    <property type="match status" value="1"/>
</dbReference>
<evidence type="ECO:0000259" key="2">
    <source>
        <dbReference type="Pfam" id="PF13635"/>
    </source>
</evidence>
<protein>
    <recommendedName>
        <fullName evidence="5">ATPase</fullName>
    </recommendedName>
</protein>
<dbReference type="Pfam" id="PF13635">
    <property type="entry name" value="DUF4143"/>
    <property type="match status" value="1"/>
</dbReference>
<dbReference type="PANTHER" id="PTHR43566:SF1">
    <property type="entry name" value="AAA+ ATPASE DOMAIN-CONTAINING PROTEIN"/>
    <property type="match status" value="1"/>
</dbReference>
<accession>A0A1G2BEM8</accession>
<feature type="domain" description="DUF4143" evidence="2">
    <location>
        <begin position="213"/>
        <end position="351"/>
    </location>
</feature>
<dbReference type="Proteomes" id="UP000176420">
    <property type="component" value="Unassembled WGS sequence"/>
</dbReference>
<sequence length="393" mass="46450">MYFKRKIEEKIRTQFDNEQAIIVTGMRRSGKTTLLRKLYNDLSNNKVWFDFENPLDVKQFEDIDYNDIYQNIINVGRLDEHRRIYVFVDEVQFFPEISKIVKYLIDHYKIKFILTGSASYYLKNLFPESLAGRKILFELFPLDFEEFLTFRQADVRTFKKLQRKTAIKEVEYELFDKLYEEFLTWGGFPRVVLEKDVQQKELLLKDIFSSYFQKEILALADYKKNAKVRDLILLLAPRVGSQLDLVKISQELQITRTTVYSYLSFLQATYFIHLLSPFSKSVDREVSGMQKIYFCDNGILKIMANLNDGQFLENAIYNQLHHHGQLNYYRTKNGGEIDFIVDKKQAYEVKTTATPSDVVNLNRKTATLKLINGYLISKNWLPNFEQTILGQFI</sequence>
<organism evidence="3 4">
    <name type="scientific">Candidatus Kerfeldbacteria bacterium RIFOXYB2_FULL_38_14</name>
    <dbReference type="NCBI Taxonomy" id="1798547"/>
    <lineage>
        <taxon>Bacteria</taxon>
        <taxon>Candidatus Kerfeldiibacteriota</taxon>
    </lineage>
</organism>
<evidence type="ECO:0000313" key="4">
    <source>
        <dbReference type="Proteomes" id="UP000176420"/>
    </source>
</evidence>
<evidence type="ECO:0000313" key="3">
    <source>
        <dbReference type="EMBL" id="OGY87495.1"/>
    </source>
</evidence>
<dbReference type="InterPro" id="IPR041682">
    <property type="entry name" value="AAA_14"/>
</dbReference>
<evidence type="ECO:0008006" key="5">
    <source>
        <dbReference type="Google" id="ProtNLM"/>
    </source>
</evidence>
<name>A0A1G2BEM8_9BACT</name>
<dbReference type="SUPFAM" id="SSF52540">
    <property type="entry name" value="P-loop containing nucleoside triphosphate hydrolases"/>
    <property type="match status" value="1"/>
</dbReference>
<dbReference type="InterPro" id="IPR025420">
    <property type="entry name" value="DUF4143"/>
</dbReference>
<proteinExistence type="predicted"/>
<dbReference type="InterPro" id="IPR027417">
    <property type="entry name" value="P-loop_NTPase"/>
</dbReference>
<dbReference type="Gene3D" id="3.40.50.300">
    <property type="entry name" value="P-loop containing nucleotide triphosphate hydrolases"/>
    <property type="match status" value="1"/>
</dbReference>